<dbReference type="PROSITE" id="PS00892">
    <property type="entry name" value="HIT_1"/>
    <property type="match status" value="1"/>
</dbReference>
<sequence length="218" mass="25061">MAACVVKTSCFPGLHLQKKNVIHFLCCAMASASGTAGHWSKGLLASMNDPEAVIDADEDLVTIKDKYPKAKFHFLILPRRKIPNLKSLTREDLDLLEKMHQKGEKIANRANEELQFRFGYHAVPSMSHLHMHVISQDFNSPCLKTKKHWNSFVTDYFVDSKAVIKSIQKHGQWNVNKEEMDQLLKQDLKCHICKKMFRTIPELKAHIVFHDVTKPKTR</sequence>
<keyword evidence="14" id="KW-1185">Reference proteome</keyword>
<dbReference type="InterPro" id="IPR019808">
    <property type="entry name" value="Histidine_triad_CS"/>
</dbReference>
<dbReference type="InterPro" id="IPR013087">
    <property type="entry name" value="Znf_C2H2_type"/>
</dbReference>
<keyword evidence="6" id="KW-0862">Zinc</keyword>
<evidence type="ECO:0000256" key="11">
    <source>
        <dbReference type="PROSITE-ProRule" id="PRU00464"/>
    </source>
</evidence>
<proteinExistence type="predicted"/>
<reference evidence="15" key="1">
    <citation type="submission" date="2025-08" db="UniProtKB">
        <authorList>
            <consortium name="RefSeq"/>
        </authorList>
    </citation>
    <scope>IDENTIFICATION</scope>
</reference>
<dbReference type="PROSITE" id="PS50157">
    <property type="entry name" value="ZINC_FINGER_C2H2_2"/>
    <property type="match status" value="1"/>
</dbReference>
<keyword evidence="3" id="KW-0227">DNA damage</keyword>
<keyword evidence="7" id="KW-0238">DNA-binding</keyword>
<evidence type="ECO:0000256" key="8">
    <source>
        <dbReference type="ARBA" id="ARBA00023204"/>
    </source>
</evidence>
<dbReference type="PROSITE" id="PS51084">
    <property type="entry name" value="HIT_2"/>
    <property type="match status" value="1"/>
</dbReference>
<keyword evidence="8" id="KW-0234">DNA repair</keyword>
<gene>
    <name evidence="15" type="primary">LOC101845666</name>
</gene>
<dbReference type="PROSITE" id="PS00028">
    <property type="entry name" value="ZINC_FINGER_C2H2_1"/>
    <property type="match status" value="1"/>
</dbReference>
<evidence type="ECO:0000256" key="4">
    <source>
        <dbReference type="ARBA" id="ARBA00022771"/>
    </source>
</evidence>
<keyword evidence="9" id="KW-0539">Nucleus</keyword>
<evidence type="ECO:0000256" key="10">
    <source>
        <dbReference type="PROSITE-ProRule" id="PRU00042"/>
    </source>
</evidence>
<dbReference type="GeneID" id="101845666"/>
<dbReference type="RefSeq" id="XP_012943520.1">
    <property type="nucleotide sequence ID" value="XM_013088066.2"/>
</dbReference>
<dbReference type="Pfam" id="PF16278">
    <property type="entry name" value="zf-C2HE"/>
    <property type="match status" value="1"/>
</dbReference>
<organism evidence="14 15">
    <name type="scientific">Aplysia californica</name>
    <name type="common">California sea hare</name>
    <dbReference type="NCBI Taxonomy" id="6500"/>
    <lineage>
        <taxon>Eukaryota</taxon>
        <taxon>Metazoa</taxon>
        <taxon>Spiralia</taxon>
        <taxon>Lophotrochozoa</taxon>
        <taxon>Mollusca</taxon>
        <taxon>Gastropoda</taxon>
        <taxon>Heterobranchia</taxon>
        <taxon>Euthyneura</taxon>
        <taxon>Tectipleura</taxon>
        <taxon>Aplysiida</taxon>
        <taxon>Aplysioidea</taxon>
        <taxon>Aplysiidae</taxon>
        <taxon>Aplysia</taxon>
    </lineage>
</organism>
<dbReference type="Gene3D" id="3.30.428.10">
    <property type="entry name" value="HIT-like"/>
    <property type="match status" value="1"/>
</dbReference>
<evidence type="ECO:0000313" key="14">
    <source>
        <dbReference type="Proteomes" id="UP000694888"/>
    </source>
</evidence>
<name>A0ABM1A9Q6_APLCA</name>
<evidence type="ECO:0000256" key="7">
    <source>
        <dbReference type="ARBA" id="ARBA00023125"/>
    </source>
</evidence>
<comment type="subcellular location">
    <subcellularLocation>
        <location evidence="1">Nucleus</location>
    </subcellularLocation>
</comment>
<dbReference type="Proteomes" id="UP000694888">
    <property type="component" value="Unplaced"/>
</dbReference>
<evidence type="ECO:0000256" key="6">
    <source>
        <dbReference type="ARBA" id="ARBA00022833"/>
    </source>
</evidence>
<evidence type="ECO:0000256" key="1">
    <source>
        <dbReference type="ARBA" id="ARBA00004123"/>
    </source>
</evidence>
<feature type="domain" description="C2H2-type" evidence="12">
    <location>
        <begin position="188"/>
        <end position="215"/>
    </location>
</feature>
<feature type="domain" description="HIT" evidence="13">
    <location>
        <begin position="40"/>
        <end position="143"/>
    </location>
</feature>
<evidence type="ECO:0000256" key="9">
    <source>
        <dbReference type="ARBA" id="ARBA00023242"/>
    </source>
</evidence>
<dbReference type="PANTHER" id="PTHR12486:SF4">
    <property type="entry name" value="APRATAXIN"/>
    <property type="match status" value="1"/>
</dbReference>
<keyword evidence="5" id="KW-0378">Hydrolase</keyword>
<dbReference type="InterPro" id="IPR032566">
    <property type="entry name" value="Znf-C2HE"/>
</dbReference>
<accession>A0ABM1A9Q6</accession>
<evidence type="ECO:0000259" key="12">
    <source>
        <dbReference type="PROSITE" id="PS50157"/>
    </source>
</evidence>
<dbReference type="InterPro" id="IPR036265">
    <property type="entry name" value="HIT-like_sf"/>
</dbReference>
<dbReference type="Pfam" id="PF11969">
    <property type="entry name" value="DcpS_C"/>
    <property type="match status" value="1"/>
</dbReference>
<protein>
    <submittedName>
        <fullName evidence="15">Aprataxin</fullName>
    </submittedName>
</protein>
<dbReference type="InterPro" id="IPR011146">
    <property type="entry name" value="HIT-like"/>
</dbReference>
<dbReference type="PANTHER" id="PTHR12486">
    <property type="entry name" value="APRATAXIN-RELATED"/>
    <property type="match status" value="1"/>
</dbReference>
<keyword evidence="4 10" id="KW-0863">Zinc-finger</keyword>
<evidence type="ECO:0000259" key="13">
    <source>
        <dbReference type="PROSITE" id="PS51084"/>
    </source>
</evidence>
<evidence type="ECO:0000256" key="3">
    <source>
        <dbReference type="ARBA" id="ARBA00022763"/>
    </source>
</evidence>
<evidence type="ECO:0000256" key="5">
    <source>
        <dbReference type="ARBA" id="ARBA00022801"/>
    </source>
</evidence>
<keyword evidence="2" id="KW-0479">Metal-binding</keyword>
<feature type="short sequence motif" description="Histidine triad motif" evidence="11">
    <location>
        <begin position="128"/>
        <end position="132"/>
    </location>
</feature>
<evidence type="ECO:0000256" key="2">
    <source>
        <dbReference type="ARBA" id="ARBA00022723"/>
    </source>
</evidence>
<evidence type="ECO:0000313" key="15">
    <source>
        <dbReference type="RefSeq" id="XP_012943520.1"/>
    </source>
</evidence>
<dbReference type="SUPFAM" id="SSF54197">
    <property type="entry name" value="HIT-like"/>
    <property type="match status" value="1"/>
</dbReference>